<dbReference type="Pfam" id="PF00957">
    <property type="entry name" value="Synaptobrevin"/>
    <property type="match status" value="1"/>
</dbReference>
<protein>
    <submittedName>
        <fullName evidence="5">V-SNARE coiled-coil homology domain-containing protein</fullName>
    </submittedName>
</protein>
<evidence type="ECO:0000256" key="2">
    <source>
        <dbReference type="SAM" id="Phobius"/>
    </source>
</evidence>
<dbReference type="InterPro" id="IPR001388">
    <property type="entry name" value="Synaptobrevin-like"/>
</dbReference>
<evidence type="ECO:0000313" key="4">
    <source>
        <dbReference type="Proteomes" id="UP000036681"/>
    </source>
</evidence>
<dbReference type="InterPro" id="IPR042855">
    <property type="entry name" value="V_SNARE_CC"/>
</dbReference>
<dbReference type="GO" id="GO:0016020">
    <property type="term" value="C:membrane"/>
    <property type="evidence" value="ECO:0007669"/>
    <property type="project" value="InterPro"/>
</dbReference>
<evidence type="ECO:0000259" key="3">
    <source>
        <dbReference type="PROSITE" id="PS50892"/>
    </source>
</evidence>
<feature type="transmembrane region" description="Helical" evidence="2">
    <location>
        <begin position="106"/>
        <end position="126"/>
    </location>
</feature>
<keyword evidence="1" id="KW-0175">Coiled coil</keyword>
<dbReference type="InterPro" id="IPR016444">
    <property type="entry name" value="Synaptobrevin/VAMP"/>
</dbReference>
<dbReference type="AlphaFoldDB" id="A0A0M3HRC7"/>
<keyword evidence="4" id="KW-1185">Reference proteome</keyword>
<reference evidence="5" key="1">
    <citation type="submission" date="2017-02" db="UniProtKB">
        <authorList>
            <consortium name="WormBaseParasite"/>
        </authorList>
    </citation>
    <scope>IDENTIFICATION</scope>
</reference>
<proteinExistence type="predicted"/>
<keyword evidence="2" id="KW-0812">Transmembrane</keyword>
<organism evidence="4 5">
    <name type="scientific">Ascaris lumbricoides</name>
    <name type="common">Giant roundworm</name>
    <dbReference type="NCBI Taxonomy" id="6252"/>
    <lineage>
        <taxon>Eukaryota</taxon>
        <taxon>Metazoa</taxon>
        <taxon>Ecdysozoa</taxon>
        <taxon>Nematoda</taxon>
        <taxon>Chromadorea</taxon>
        <taxon>Rhabditida</taxon>
        <taxon>Spirurina</taxon>
        <taxon>Ascaridomorpha</taxon>
        <taxon>Ascaridoidea</taxon>
        <taxon>Ascarididae</taxon>
        <taxon>Ascaris</taxon>
    </lineage>
</organism>
<dbReference type="WBParaSite" id="ALUE_0000483501-mRNA-1">
    <property type="protein sequence ID" value="ALUE_0000483501-mRNA-1"/>
    <property type="gene ID" value="ALUE_0000483501"/>
</dbReference>
<feature type="domain" description="V-SNARE coiled-coil homology" evidence="3">
    <location>
        <begin position="42"/>
        <end position="102"/>
    </location>
</feature>
<name>A0A0M3HRC7_ASCLU</name>
<dbReference type="CDD" id="cd15843">
    <property type="entry name" value="R-SNARE"/>
    <property type="match status" value="1"/>
</dbReference>
<dbReference type="Gene3D" id="1.20.5.110">
    <property type="match status" value="1"/>
</dbReference>
<evidence type="ECO:0000256" key="1">
    <source>
        <dbReference type="PROSITE-ProRule" id="PRU00290"/>
    </source>
</evidence>
<dbReference type="PANTHER" id="PTHR45701">
    <property type="entry name" value="SYNAPTOBREVIN FAMILY MEMBER"/>
    <property type="match status" value="1"/>
</dbReference>
<dbReference type="GO" id="GO:0016192">
    <property type="term" value="P:vesicle-mediated transport"/>
    <property type="evidence" value="ECO:0007669"/>
    <property type="project" value="InterPro"/>
</dbReference>
<keyword evidence="2" id="KW-1133">Transmembrane helix</keyword>
<evidence type="ECO:0000313" key="5">
    <source>
        <dbReference type="WBParaSite" id="ALUE_0000483501-mRNA-1"/>
    </source>
</evidence>
<dbReference type="SUPFAM" id="SSF58038">
    <property type="entry name" value="SNARE fusion complex"/>
    <property type="match status" value="1"/>
</dbReference>
<dbReference type="PRINTS" id="PR00219">
    <property type="entry name" value="SYNAPTOBREVN"/>
</dbReference>
<dbReference type="PROSITE" id="PS50892">
    <property type="entry name" value="V_SNARE"/>
    <property type="match status" value="1"/>
</dbReference>
<keyword evidence="2" id="KW-0472">Membrane</keyword>
<dbReference type="Proteomes" id="UP000036681">
    <property type="component" value="Unplaced"/>
</dbReference>
<sequence length="135" mass="14845">MTFADGAEQGGCTLKTDVTTAATSQRCQNDLYGAVEKLPLLSASVTSKMPSIILQVMNSNVQRILERGDRLENLEGRTEALTQSSENFKISARRVQRHMCRRNAKWTIIVIVGSVVVVTIIVLIILNSAGVFDHK</sequence>
<accession>A0A0M3HRC7</accession>